<reference evidence="1 2" key="1">
    <citation type="submission" date="2016-05" db="EMBL/GenBank/DDBJ databases">
        <title>Chromosome and linear plasmid sequence of a 2015 human isolate of tick-borne relapsing fever spirochete, Borrelia turicatae.</title>
        <authorList>
            <person name="Kingry L.C."/>
            <person name="Dhwani B."/>
            <person name="Replogle A."/>
            <person name="Sexton C."/>
            <person name="Rowe L."/>
            <person name="Stermole B.M."/>
            <person name="Christensen A.M."/>
            <person name="Schriefer M.E."/>
        </authorList>
    </citation>
    <scope>NUCLEOTIDE SEQUENCE [LARGE SCALE GENOMIC DNA]</scope>
    <source>
        <strain evidence="1 2">BTE5EL</strain>
    </source>
</reference>
<dbReference type="SUPFAM" id="SSF158397">
    <property type="entry name" value="TM1646-like"/>
    <property type="match status" value="1"/>
</dbReference>
<evidence type="ECO:0000313" key="2">
    <source>
        <dbReference type="Proteomes" id="UP000264231"/>
    </source>
</evidence>
<organism evidence="1 2">
    <name type="scientific">Borrelia turicatae</name>
    <dbReference type="NCBI Taxonomy" id="142"/>
    <lineage>
        <taxon>Bacteria</taxon>
        <taxon>Pseudomonadati</taxon>
        <taxon>Spirochaetota</taxon>
        <taxon>Spirochaetia</taxon>
        <taxon>Spirochaetales</taxon>
        <taxon>Borreliaceae</taxon>
        <taxon>Borrelia</taxon>
    </lineage>
</organism>
<sequence length="164" mass="18799">MKINNLVAGVLNLDSKDYKAAKKKVNVNRTNIFSSIFKAELVREDKHFIVFENGEFNLELIKDMLDKINDVGEKLLSEPSRQNVIFYKKTIGEFLSIVLSFSISLKEQKGGNSGELKRPKYRIIRIINEKLDRLAYSVLQNQVSQIKLLSSIEEIQGLLINLLK</sequence>
<dbReference type="InterPro" id="IPR024042">
    <property type="entry name" value="TM1646-like_dom_sf"/>
</dbReference>
<accession>A0A172XB49</accession>
<evidence type="ECO:0000313" key="1">
    <source>
        <dbReference type="EMBL" id="ANF33737.1"/>
    </source>
</evidence>
<dbReference type="Pfam" id="PF03885">
    <property type="entry name" value="DUF327"/>
    <property type="match status" value="1"/>
</dbReference>
<name>A0A172XB49_BORTU</name>
<dbReference type="InterPro" id="IPR005585">
    <property type="entry name" value="DUF327"/>
</dbReference>
<dbReference type="Gene3D" id="1.20.120.490">
    <property type="entry name" value="Hypothetical protein TM1646-like domain"/>
    <property type="match status" value="1"/>
</dbReference>
<gene>
    <name evidence="1" type="ORF">A7978_01195</name>
</gene>
<protein>
    <submittedName>
        <fullName evidence="1">UDP-N-acetylenolpyruvoylglucosamine reductase</fullName>
    </submittedName>
</protein>
<proteinExistence type="predicted"/>
<dbReference type="RefSeq" id="WP_119024086.1">
    <property type="nucleotide sequence ID" value="NZ_CP015629.1"/>
</dbReference>
<dbReference type="AlphaFoldDB" id="A0A172XB49"/>
<dbReference type="Proteomes" id="UP000264231">
    <property type="component" value="Chromosome"/>
</dbReference>
<dbReference type="EMBL" id="CP015629">
    <property type="protein sequence ID" value="ANF33737.1"/>
    <property type="molecule type" value="Genomic_DNA"/>
</dbReference>